<dbReference type="RefSeq" id="WP_382423321.1">
    <property type="nucleotide sequence ID" value="NZ_JBHSCW010000010.1"/>
</dbReference>
<feature type="transmembrane region" description="Helical" evidence="1">
    <location>
        <begin position="33"/>
        <end position="51"/>
    </location>
</feature>
<protein>
    <submittedName>
        <fullName evidence="2">Bile acid:sodium symporter family protein</fullName>
    </submittedName>
</protein>
<keyword evidence="3" id="KW-1185">Reference proteome</keyword>
<feature type="transmembrane region" description="Helical" evidence="1">
    <location>
        <begin position="202"/>
        <end position="221"/>
    </location>
</feature>
<feature type="transmembrane region" description="Helical" evidence="1">
    <location>
        <begin position="99"/>
        <end position="120"/>
    </location>
</feature>
<feature type="transmembrane region" description="Helical" evidence="1">
    <location>
        <begin position="227"/>
        <end position="249"/>
    </location>
</feature>
<proteinExistence type="predicted"/>
<organism evidence="2 3">
    <name type="scientific">Fodinicurvata halophila</name>
    <dbReference type="NCBI Taxonomy" id="1419723"/>
    <lineage>
        <taxon>Bacteria</taxon>
        <taxon>Pseudomonadati</taxon>
        <taxon>Pseudomonadota</taxon>
        <taxon>Alphaproteobacteria</taxon>
        <taxon>Rhodospirillales</taxon>
        <taxon>Rhodovibrionaceae</taxon>
        <taxon>Fodinicurvata</taxon>
    </lineage>
</organism>
<reference evidence="3" key="1">
    <citation type="journal article" date="2019" name="Int. J. Syst. Evol. Microbiol.">
        <title>The Global Catalogue of Microorganisms (GCM) 10K type strain sequencing project: providing services to taxonomists for standard genome sequencing and annotation.</title>
        <authorList>
            <consortium name="The Broad Institute Genomics Platform"/>
            <consortium name="The Broad Institute Genome Sequencing Center for Infectious Disease"/>
            <person name="Wu L."/>
            <person name="Ma J."/>
        </authorList>
    </citation>
    <scope>NUCLEOTIDE SEQUENCE [LARGE SCALE GENOMIC DNA]</scope>
    <source>
        <strain evidence="3">CECT 8472</strain>
    </source>
</reference>
<dbReference type="InterPro" id="IPR016833">
    <property type="entry name" value="Put_Na-Bile_cotransptr"/>
</dbReference>
<keyword evidence="1" id="KW-0472">Membrane</keyword>
<feature type="transmembrane region" description="Helical" evidence="1">
    <location>
        <begin position="167"/>
        <end position="190"/>
    </location>
</feature>
<gene>
    <name evidence="2" type="ORF">ACFOW6_15435</name>
</gene>
<keyword evidence="1" id="KW-0812">Transmembrane</keyword>
<dbReference type="PANTHER" id="PTHR18640:SF5">
    <property type="entry name" value="SODIUM_BILE ACID COTRANSPORTER 7"/>
    <property type="match status" value="1"/>
</dbReference>
<dbReference type="Pfam" id="PF13593">
    <property type="entry name" value="SBF_like"/>
    <property type="match status" value="1"/>
</dbReference>
<feature type="transmembrane region" description="Helical" evidence="1">
    <location>
        <begin position="132"/>
        <end position="155"/>
    </location>
</feature>
<sequence length="333" mass="35501">MKFLRDPFLALMTGVLVLASVLPAEGRVADLFALLSSLVVALLFFLHGAVLSRSALLDGLTQWRLHLFILATTFLVFPLLVLPLGLLPQSLLPEDLLTGFLYMGALPSAISSSIALTAVARGNVPAAICSTAGSNVFGLMLTPFLAALLLSTTAVGGIDLVESLKDIFIGLLLPFLVGQLLHPWIGGALNRRKPLLGRYDKLVILIIIYTAFSQSVTQGLWSRLPLHGIALALLLCLLLLGIAVLFTLYGARLLGFARAEEVTAVFCGSKKSLATGLPLAQVMFAGSPALGMIVLPVMIYNQLQIMLGAVLAQRYARQEQDATALEEGGAERQ</sequence>
<feature type="transmembrane region" description="Helical" evidence="1">
    <location>
        <begin position="63"/>
        <end position="87"/>
    </location>
</feature>
<dbReference type="PIRSF" id="PIRSF026166">
    <property type="entry name" value="UCP026166"/>
    <property type="match status" value="1"/>
</dbReference>
<dbReference type="PANTHER" id="PTHR18640">
    <property type="entry name" value="SOLUTE CARRIER FAMILY 10 MEMBER 7"/>
    <property type="match status" value="1"/>
</dbReference>
<evidence type="ECO:0000313" key="2">
    <source>
        <dbReference type="EMBL" id="MFC4352944.1"/>
    </source>
</evidence>
<dbReference type="InterPro" id="IPR038770">
    <property type="entry name" value="Na+/solute_symporter_sf"/>
</dbReference>
<comment type="caution">
    <text evidence="2">The sequence shown here is derived from an EMBL/GenBank/DDBJ whole genome shotgun (WGS) entry which is preliminary data.</text>
</comment>
<dbReference type="Proteomes" id="UP001595799">
    <property type="component" value="Unassembled WGS sequence"/>
</dbReference>
<name>A0ABV8UPG6_9PROT</name>
<accession>A0ABV8UPG6</accession>
<evidence type="ECO:0000313" key="3">
    <source>
        <dbReference type="Proteomes" id="UP001595799"/>
    </source>
</evidence>
<evidence type="ECO:0000256" key="1">
    <source>
        <dbReference type="SAM" id="Phobius"/>
    </source>
</evidence>
<feature type="transmembrane region" description="Helical" evidence="1">
    <location>
        <begin position="279"/>
        <end position="300"/>
    </location>
</feature>
<keyword evidence="1" id="KW-1133">Transmembrane helix</keyword>
<dbReference type="EMBL" id="JBHSCW010000010">
    <property type="protein sequence ID" value="MFC4352944.1"/>
    <property type="molecule type" value="Genomic_DNA"/>
</dbReference>
<dbReference type="Gene3D" id="1.20.1530.20">
    <property type="match status" value="1"/>
</dbReference>